<dbReference type="GeneID" id="40834231"/>
<sequence>MSSTTPASSGRRWDGTPIRTHRLRSLRLSESSPSRLLCTAQASRCRDCGNHITWHDRTDHRPIAMHPQELPATAVPLVCRWHIDSGIAHPADDGSPWCRIPHTVLCPARSASTLLTPKLTALRRRLALHTRRLTDNGTFTPPLAPTEPRNPAECRPARPVVQLLYGRYLAATPLDDIQCVAQTRTRRRCTQPVLDPTTEAGIWKLLPATPARGQLTLPATSMAVYDLSHLPYSEQLRWRTQRCPRHATTPGAPDLALTGWEVLDPLLHHPHIHTRLPDTARRRGNGQQSCHRRTAARQEP</sequence>
<dbReference type="EMBL" id="FNHI01000036">
    <property type="protein sequence ID" value="SDN73233.1"/>
    <property type="molecule type" value="Genomic_DNA"/>
</dbReference>
<name>A0A1H0DT74_9ACTN</name>
<dbReference type="Proteomes" id="UP000199063">
    <property type="component" value="Unassembled WGS sequence"/>
</dbReference>
<proteinExistence type="predicted"/>
<evidence type="ECO:0000313" key="2">
    <source>
        <dbReference type="EMBL" id="SDN73233.1"/>
    </source>
</evidence>
<dbReference type="RefSeq" id="WP_093662270.1">
    <property type="nucleotide sequence ID" value="NZ_FNHI01000036.1"/>
</dbReference>
<dbReference type="InterPro" id="IPR045729">
    <property type="entry name" value="DUF6083"/>
</dbReference>
<dbReference type="OrthoDB" id="4289141at2"/>
<feature type="region of interest" description="Disordered" evidence="1">
    <location>
        <begin position="274"/>
        <end position="300"/>
    </location>
</feature>
<evidence type="ECO:0000313" key="3">
    <source>
        <dbReference type="Proteomes" id="UP000199063"/>
    </source>
</evidence>
<gene>
    <name evidence="2" type="ORF">SAMN05444921_13611</name>
</gene>
<organism evidence="2 3">
    <name type="scientific">Streptomyces wuyuanensis</name>
    <dbReference type="NCBI Taxonomy" id="1196353"/>
    <lineage>
        <taxon>Bacteria</taxon>
        <taxon>Bacillati</taxon>
        <taxon>Actinomycetota</taxon>
        <taxon>Actinomycetes</taxon>
        <taxon>Kitasatosporales</taxon>
        <taxon>Streptomycetaceae</taxon>
        <taxon>Streptomyces</taxon>
    </lineage>
</organism>
<keyword evidence="3" id="KW-1185">Reference proteome</keyword>
<reference evidence="3" key="1">
    <citation type="submission" date="2016-10" db="EMBL/GenBank/DDBJ databases">
        <authorList>
            <person name="Varghese N."/>
            <person name="Submissions S."/>
        </authorList>
    </citation>
    <scope>NUCLEOTIDE SEQUENCE [LARGE SCALE GENOMIC DNA]</scope>
    <source>
        <strain evidence="3">CGMCC 4.7042</strain>
    </source>
</reference>
<dbReference type="AlphaFoldDB" id="A0A1H0DT74"/>
<dbReference type="STRING" id="1196353.SAMN05444921_13611"/>
<evidence type="ECO:0000256" key="1">
    <source>
        <dbReference type="SAM" id="MobiDB-lite"/>
    </source>
</evidence>
<feature type="region of interest" description="Disordered" evidence="1">
    <location>
        <begin position="134"/>
        <end position="153"/>
    </location>
</feature>
<dbReference type="Pfam" id="PF19561">
    <property type="entry name" value="DUF6083"/>
    <property type="match status" value="1"/>
</dbReference>
<protein>
    <submittedName>
        <fullName evidence="2">Uncharacterized protein</fullName>
    </submittedName>
</protein>
<feature type="compositionally biased region" description="Basic residues" evidence="1">
    <location>
        <begin position="290"/>
        <end position="300"/>
    </location>
</feature>
<accession>A0A1H0DT74</accession>